<dbReference type="EMBL" id="JABVXQ010000010">
    <property type="protein sequence ID" value="KAF6088460.1"/>
    <property type="molecule type" value="Genomic_DNA"/>
</dbReference>
<dbReference type="Proteomes" id="UP000664940">
    <property type="component" value="Unassembled WGS sequence"/>
</dbReference>
<name>A0A833ZB43_9CHIR</name>
<proteinExistence type="predicted"/>
<feature type="transmembrane region" description="Helical" evidence="1">
    <location>
        <begin position="6"/>
        <end position="28"/>
    </location>
</feature>
<comment type="caution">
    <text evidence="2">The sequence shown here is derived from an EMBL/GenBank/DDBJ whole genome shotgun (WGS) entry which is preliminary data.</text>
</comment>
<evidence type="ECO:0000256" key="1">
    <source>
        <dbReference type="SAM" id="Phobius"/>
    </source>
</evidence>
<accession>A0A833ZB43</accession>
<protein>
    <submittedName>
        <fullName evidence="2">Uncharacterized protein</fullName>
    </submittedName>
</protein>
<dbReference type="AlphaFoldDB" id="A0A833ZB43"/>
<evidence type="ECO:0000313" key="2">
    <source>
        <dbReference type="EMBL" id="KAF6088460.1"/>
    </source>
</evidence>
<keyword evidence="1" id="KW-0812">Transmembrane</keyword>
<evidence type="ECO:0000313" key="3">
    <source>
        <dbReference type="Proteomes" id="UP000664940"/>
    </source>
</evidence>
<organism evidence="2 3">
    <name type="scientific">Phyllostomus discolor</name>
    <name type="common">pale spear-nosed bat</name>
    <dbReference type="NCBI Taxonomy" id="89673"/>
    <lineage>
        <taxon>Eukaryota</taxon>
        <taxon>Metazoa</taxon>
        <taxon>Chordata</taxon>
        <taxon>Craniata</taxon>
        <taxon>Vertebrata</taxon>
        <taxon>Euteleostomi</taxon>
        <taxon>Mammalia</taxon>
        <taxon>Eutheria</taxon>
        <taxon>Laurasiatheria</taxon>
        <taxon>Chiroptera</taxon>
        <taxon>Yangochiroptera</taxon>
        <taxon>Phyllostomidae</taxon>
        <taxon>Phyllostominae</taxon>
        <taxon>Phyllostomus</taxon>
    </lineage>
</organism>
<gene>
    <name evidence="2" type="ORF">HJG60_008285</name>
</gene>
<keyword evidence="1" id="KW-1133">Transmembrane helix</keyword>
<reference evidence="2 3" key="1">
    <citation type="journal article" date="2020" name="Nature">
        <title>Six reference-quality genomes reveal evolution of bat adaptations.</title>
        <authorList>
            <person name="Jebb D."/>
            <person name="Huang Z."/>
            <person name="Pippel M."/>
            <person name="Hughes G.M."/>
            <person name="Lavrichenko K."/>
            <person name="Devanna P."/>
            <person name="Winkler S."/>
            <person name="Jermiin L.S."/>
            <person name="Skirmuntt E.C."/>
            <person name="Katzourakis A."/>
            <person name="Burkitt-Gray L."/>
            <person name="Ray D.A."/>
            <person name="Sullivan K.A.M."/>
            <person name="Roscito J.G."/>
            <person name="Kirilenko B.M."/>
            <person name="Davalos L.M."/>
            <person name="Corthals A.P."/>
            <person name="Power M.L."/>
            <person name="Jones G."/>
            <person name="Ransome R.D."/>
            <person name="Dechmann D.K.N."/>
            <person name="Locatelli A.G."/>
            <person name="Puechmaille S.J."/>
            <person name="Fedrigo O."/>
            <person name="Jarvis E.D."/>
            <person name="Hiller M."/>
            <person name="Vernes S.C."/>
            <person name="Myers E.W."/>
            <person name="Teeling E.C."/>
        </authorList>
    </citation>
    <scope>NUCLEOTIDE SEQUENCE [LARGE SCALE GENOMIC DNA]</scope>
    <source>
        <strain evidence="2">Bat1K_MPI-CBG_1</strain>
    </source>
</reference>
<sequence length="126" mass="14640">MGLDPNVVFFFLLSLFLFFFKDFIYLFLEGRGKKKRGREKERERNINVQLPLECPQLGNWPTTQACALTGNQTSDPVFNPLSHTSQGWTLTSLIQFRRIQNKESARTHTPKQFFPNAYDSDCSVFL</sequence>
<keyword evidence="1" id="KW-0472">Membrane</keyword>